<evidence type="ECO:0000259" key="1">
    <source>
        <dbReference type="Pfam" id="PF14213"/>
    </source>
</evidence>
<sequence>MEEVKEWEYQESNLSAAVSLIDTLNNNFDIERTLLSEIYAAATELISNIIHHAYPINFQRGSNCECRIAIAVVDESIAQISIVDYGVTIPKSIFDKISPDTRRELFSDSDADSKLIEAAASGHSVINQPGRGLGIASIVETTKRGTFQSLRIKSRHGSVAYSQKEDRFSRDQTAIFQGTSIEISFQYISRKRTRTQHVEISIAKDFSPFPAGRFINDGPHSGEAFSNQIAESLDKADIVTIDLDGTYGLADSFLEAAFGGLVRRGITASELESRLNIISQNEIYAIRILQYIRDAGKKNG</sequence>
<evidence type="ECO:0000313" key="2">
    <source>
        <dbReference type="EMBL" id="SDJ54227.1"/>
    </source>
</evidence>
<dbReference type="Gene3D" id="3.30.565.10">
    <property type="entry name" value="Histidine kinase-like ATPase, C-terminal domain"/>
    <property type="match status" value="1"/>
</dbReference>
<dbReference type="Proteomes" id="UP000198900">
    <property type="component" value="Unassembled WGS sequence"/>
</dbReference>
<feature type="domain" description="DUF4325" evidence="1">
    <location>
        <begin position="221"/>
        <end position="282"/>
    </location>
</feature>
<dbReference type="SUPFAM" id="SSF55874">
    <property type="entry name" value="ATPase domain of HSP90 chaperone/DNA topoisomerase II/histidine kinase"/>
    <property type="match status" value="1"/>
</dbReference>
<gene>
    <name evidence="2" type="ORF">SAMN04487926_1612</name>
</gene>
<accession>A0A7Z7FQT6</accession>
<keyword evidence="3" id="KW-1185">Reference proteome</keyword>
<dbReference type="GO" id="GO:0016301">
    <property type="term" value="F:kinase activity"/>
    <property type="evidence" value="ECO:0007669"/>
    <property type="project" value="UniProtKB-KW"/>
</dbReference>
<comment type="caution">
    <text evidence="2">The sequence shown here is derived from an EMBL/GenBank/DDBJ whole genome shotgun (WGS) entry which is preliminary data.</text>
</comment>
<dbReference type="RefSeq" id="WP_091790568.1">
    <property type="nucleotide sequence ID" value="NZ_FNDI01000061.1"/>
</dbReference>
<proteinExistence type="predicted"/>
<dbReference type="Pfam" id="PF14213">
    <property type="entry name" value="DUF4325"/>
    <property type="match status" value="1"/>
</dbReference>
<dbReference type="EMBL" id="FNDI01000061">
    <property type="protein sequence ID" value="SDJ54227.1"/>
    <property type="molecule type" value="Genomic_DNA"/>
</dbReference>
<dbReference type="InterPro" id="IPR025474">
    <property type="entry name" value="DUF4325"/>
</dbReference>
<reference evidence="2" key="1">
    <citation type="submission" date="2016-10" db="EMBL/GenBank/DDBJ databases">
        <authorList>
            <person name="Varghese N."/>
            <person name="Submissions S."/>
        </authorList>
    </citation>
    <scope>NUCLEOTIDE SEQUENCE [LARGE SCALE GENOMIC DNA]</scope>
    <source>
        <strain evidence="2">YR281</strain>
    </source>
</reference>
<dbReference type="InterPro" id="IPR036890">
    <property type="entry name" value="HATPase_C_sf"/>
</dbReference>
<dbReference type="AlphaFoldDB" id="A0A7Z7FQT6"/>
<organism evidence="2 3">
    <name type="scientific">Paraburkholderia steynii</name>
    <dbReference type="NCBI Taxonomy" id="1245441"/>
    <lineage>
        <taxon>Bacteria</taxon>
        <taxon>Pseudomonadati</taxon>
        <taxon>Pseudomonadota</taxon>
        <taxon>Betaproteobacteria</taxon>
        <taxon>Burkholderiales</taxon>
        <taxon>Burkholderiaceae</taxon>
        <taxon>Paraburkholderia</taxon>
    </lineage>
</organism>
<name>A0A7Z7FQT6_9BURK</name>
<evidence type="ECO:0000313" key="3">
    <source>
        <dbReference type="Proteomes" id="UP000198900"/>
    </source>
</evidence>
<protein>
    <submittedName>
        <fullName evidence="2">Histidine kinase-, DNA gyrase B-, and HSP90-like ATPase</fullName>
    </submittedName>
</protein>